<dbReference type="AlphaFoldDB" id="A0A699J7B2"/>
<sequence length="121" mass="13765">MGRDRHIQMVGGNCGNQFRQYAGQNVRNLVVQNAVGIRVFRMLEIRMYLLLLWGLLIRIQMGMQASTSGTQSDKAPIYDSNRSAENSRISLKNTLIVSASEWFVEDSLVENKIESWNEEIG</sequence>
<dbReference type="EMBL" id="BKCJ010375324">
    <property type="protein sequence ID" value="GFA14153.1"/>
    <property type="molecule type" value="Genomic_DNA"/>
</dbReference>
<evidence type="ECO:0000313" key="1">
    <source>
        <dbReference type="EMBL" id="GFA14153.1"/>
    </source>
</evidence>
<gene>
    <name evidence="1" type="ORF">Tci_586125</name>
</gene>
<reference evidence="1" key="1">
    <citation type="journal article" date="2019" name="Sci. Rep.">
        <title>Draft genome of Tanacetum cinerariifolium, the natural source of mosquito coil.</title>
        <authorList>
            <person name="Yamashiro T."/>
            <person name="Shiraishi A."/>
            <person name="Satake H."/>
            <person name="Nakayama K."/>
        </authorList>
    </citation>
    <scope>NUCLEOTIDE SEQUENCE</scope>
</reference>
<proteinExistence type="predicted"/>
<comment type="caution">
    <text evidence="1">The sequence shown here is derived from an EMBL/GenBank/DDBJ whole genome shotgun (WGS) entry which is preliminary data.</text>
</comment>
<protein>
    <submittedName>
        <fullName evidence="1">Uncharacterized protein</fullName>
    </submittedName>
</protein>
<accession>A0A699J7B2</accession>
<name>A0A699J7B2_TANCI</name>
<organism evidence="1">
    <name type="scientific">Tanacetum cinerariifolium</name>
    <name type="common">Dalmatian daisy</name>
    <name type="synonym">Chrysanthemum cinerariifolium</name>
    <dbReference type="NCBI Taxonomy" id="118510"/>
    <lineage>
        <taxon>Eukaryota</taxon>
        <taxon>Viridiplantae</taxon>
        <taxon>Streptophyta</taxon>
        <taxon>Embryophyta</taxon>
        <taxon>Tracheophyta</taxon>
        <taxon>Spermatophyta</taxon>
        <taxon>Magnoliopsida</taxon>
        <taxon>eudicotyledons</taxon>
        <taxon>Gunneridae</taxon>
        <taxon>Pentapetalae</taxon>
        <taxon>asterids</taxon>
        <taxon>campanulids</taxon>
        <taxon>Asterales</taxon>
        <taxon>Asteraceae</taxon>
        <taxon>Asteroideae</taxon>
        <taxon>Anthemideae</taxon>
        <taxon>Anthemidinae</taxon>
        <taxon>Tanacetum</taxon>
    </lineage>
</organism>
<feature type="non-terminal residue" evidence="1">
    <location>
        <position position="121"/>
    </location>
</feature>